<dbReference type="Proteomes" id="UP000199413">
    <property type="component" value="Unassembled WGS sequence"/>
</dbReference>
<proteinExistence type="predicted"/>
<evidence type="ECO:0000313" key="3">
    <source>
        <dbReference type="Proteomes" id="UP000199413"/>
    </source>
</evidence>
<name>A0A1C6T0F4_9ACTN</name>
<evidence type="ECO:0000256" key="1">
    <source>
        <dbReference type="SAM" id="MobiDB-lite"/>
    </source>
</evidence>
<evidence type="ECO:0000313" key="2">
    <source>
        <dbReference type="EMBL" id="SCL35112.1"/>
    </source>
</evidence>
<dbReference type="AlphaFoldDB" id="A0A1C6T0F4"/>
<accession>A0A1C6T0F4</accession>
<gene>
    <name evidence="2" type="ORF">GA0070624_5171</name>
</gene>
<feature type="compositionally biased region" description="Low complexity" evidence="1">
    <location>
        <begin position="1"/>
        <end position="15"/>
    </location>
</feature>
<protein>
    <submittedName>
        <fullName evidence="2">Uncharacterized protein</fullName>
    </submittedName>
</protein>
<dbReference type="EMBL" id="FMHV01000002">
    <property type="protein sequence ID" value="SCL35112.1"/>
    <property type="molecule type" value="Genomic_DNA"/>
</dbReference>
<organism evidence="2 3">
    <name type="scientific">Micromonospora rhizosphaerae</name>
    <dbReference type="NCBI Taxonomy" id="568872"/>
    <lineage>
        <taxon>Bacteria</taxon>
        <taxon>Bacillati</taxon>
        <taxon>Actinomycetota</taxon>
        <taxon>Actinomycetes</taxon>
        <taxon>Micromonosporales</taxon>
        <taxon>Micromonosporaceae</taxon>
        <taxon>Micromonospora</taxon>
    </lineage>
</organism>
<sequence length="54" mass="5457">MYPESGAGPLAAAPSGNGGVHGQAFGATADCPLSIRPLPREEWAAVRIRSAVVP</sequence>
<keyword evidence="3" id="KW-1185">Reference proteome</keyword>
<reference evidence="3" key="1">
    <citation type="submission" date="2016-06" db="EMBL/GenBank/DDBJ databases">
        <authorList>
            <person name="Varghese N."/>
            <person name="Submissions Spin"/>
        </authorList>
    </citation>
    <scope>NUCLEOTIDE SEQUENCE [LARGE SCALE GENOMIC DNA]</scope>
    <source>
        <strain evidence="3">DSM 45431</strain>
    </source>
</reference>
<feature type="region of interest" description="Disordered" evidence="1">
    <location>
        <begin position="1"/>
        <end position="23"/>
    </location>
</feature>